<accession>A0AAV2J9V0</accession>
<evidence type="ECO:0000256" key="1">
    <source>
        <dbReference type="SAM" id="Phobius"/>
    </source>
</evidence>
<keyword evidence="1" id="KW-0812">Transmembrane</keyword>
<dbReference type="AlphaFoldDB" id="A0AAV2J9V0"/>
<proteinExistence type="predicted"/>
<keyword evidence="1" id="KW-0472">Membrane</keyword>
<keyword evidence="3" id="KW-1185">Reference proteome</keyword>
<dbReference type="Proteomes" id="UP001497482">
    <property type="component" value="Chromosome 11"/>
</dbReference>
<reference evidence="2 3" key="1">
    <citation type="submission" date="2024-04" db="EMBL/GenBank/DDBJ databases">
        <authorList>
            <person name="Waldvogel A.-M."/>
            <person name="Schoenle A."/>
        </authorList>
    </citation>
    <scope>NUCLEOTIDE SEQUENCE [LARGE SCALE GENOMIC DNA]</scope>
</reference>
<feature type="transmembrane region" description="Helical" evidence="1">
    <location>
        <begin position="80"/>
        <end position="100"/>
    </location>
</feature>
<dbReference type="EMBL" id="OZ035833">
    <property type="protein sequence ID" value="CAL1573603.1"/>
    <property type="molecule type" value="Genomic_DNA"/>
</dbReference>
<gene>
    <name evidence="2" type="ORF">KC01_LOCUS5479</name>
</gene>
<evidence type="ECO:0000313" key="2">
    <source>
        <dbReference type="EMBL" id="CAL1573603.1"/>
    </source>
</evidence>
<organism evidence="2 3">
    <name type="scientific">Knipowitschia caucasica</name>
    <name type="common">Caucasian dwarf goby</name>
    <name type="synonym">Pomatoschistus caucasicus</name>
    <dbReference type="NCBI Taxonomy" id="637954"/>
    <lineage>
        <taxon>Eukaryota</taxon>
        <taxon>Metazoa</taxon>
        <taxon>Chordata</taxon>
        <taxon>Craniata</taxon>
        <taxon>Vertebrata</taxon>
        <taxon>Euteleostomi</taxon>
        <taxon>Actinopterygii</taxon>
        <taxon>Neopterygii</taxon>
        <taxon>Teleostei</taxon>
        <taxon>Neoteleostei</taxon>
        <taxon>Acanthomorphata</taxon>
        <taxon>Gobiaria</taxon>
        <taxon>Gobiiformes</taxon>
        <taxon>Gobioidei</taxon>
        <taxon>Gobiidae</taxon>
        <taxon>Gobiinae</taxon>
        <taxon>Knipowitschia</taxon>
    </lineage>
</organism>
<protein>
    <submittedName>
        <fullName evidence="2">Uncharacterized protein</fullName>
    </submittedName>
</protein>
<keyword evidence="1" id="KW-1133">Transmembrane helix</keyword>
<dbReference type="NCBIfam" id="TIGR03501">
    <property type="entry name" value="GlyGly_CTERM"/>
    <property type="match status" value="1"/>
</dbReference>
<dbReference type="InterPro" id="IPR020008">
    <property type="entry name" value="GlyGly_CTERM"/>
</dbReference>
<name>A0AAV2J9V0_KNICA</name>
<evidence type="ECO:0000313" key="3">
    <source>
        <dbReference type="Proteomes" id="UP001497482"/>
    </source>
</evidence>
<sequence length="116" mass="12841">MLNGSEVMVEWCEPLSYVTDYVVTVGGQERYKFSKDKRRGSIGTVDHVTQVCVSAVNDAGESQASCTMYQPKDRSLPLKLGLTGGALGLLAVLLMGVLVWRRRRQRKQEAYISSAQ</sequence>